<dbReference type="AlphaFoldDB" id="A0AAV8W8Z2"/>
<sequence>MFREKIFVYPKLYKVKNITPRIKSFSRSLSSPYLLPQDGDAVLNITRSVSSPDHILVLKATRGGQFIKGEATQDRTKLSRQKFVT</sequence>
<dbReference type="Proteomes" id="UP001159042">
    <property type="component" value="Unassembled WGS sequence"/>
</dbReference>
<comment type="caution">
    <text evidence="1">The sequence shown here is derived from an EMBL/GenBank/DDBJ whole genome shotgun (WGS) entry which is preliminary data.</text>
</comment>
<organism evidence="1 2">
    <name type="scientific">Exocentrus adspersus</name>
    <dbReference type="NCBI Taxonomy" id="1586481"/>
    <lineage>
        <taxon>Eukaryota</taxon>
        <taxon>Metazoa</taxon>
        <taxon>Ecdysozoa</taxon>
        <taxon>Arthropoda</taxon>
        <taxon>Hexapoda</taxon>
        <taxon>Insecta</taxon>
        <taxon>Pterygota</taxon>
        <taxon>Neoptera</taxon>
        <taxon>Endopterygota</taxon>
        <taxon>Coleoptera</taxon>
        <taxon>Polyphaga</taxon>
        <taxon>Cucujiformia</taxon>
        <taxon>Chrysomeloidea</taxon>
        <taxon>Cerambycidae</taxon>
        <taxon>Lamiinae</taxon>
        <taxon>Acanthocinini</taxon>
        <taxon>Exocentrus</taxon>
    </lineage>
</organism>
<accession>A0AAV8W8Z2</accession>
<keyword evidence="2" id="KW-1185">Reference proteome</keyword>
<proteinExistence type="predicted"/>
<evidence type="ECO:0000313" key="1">
    <source>
        <dbReference type="EMBL" id="KAJ8922520.1"/>
    </source>
</evidence>
<evidence type="ECO:0000313" key="2">
    <source>
        <dbReference type="Proteomes" id="UP001159042"/>
    </source>
</evidence>
<name>A0AAV8W8Z2_9CUCU</name>
<protein>
    <submittedName>
        <fullName evidence="1">Uncharacterized protein</fullName>
    </submittedName>
</protein>
<reference evidence="1 2" key="1">
    <citation type="journal article" date="2023" name="Insect Mol. Biol.">
        <title>Genome sequencing provides insights into the evolution of gene families encoding plant cell wall-degrading enzymes in longhorned beetles.</title>
        <authorList>
            <person name="Shin N.R."/>
            <person name="Okamura Y."/>
            <person name="Kirsch R."/>
            <person name="Pauchet Y."/>
        </authorList>
    </citation>
    <scope>NUCLEOTIDE SEQUENCE [LARGE SCALE GENOMIC DNA]</scope>
    <source>
        <strain evidence="1">EAD_L_NR</strain>
    </source>
</reference>
<dbReference type="EMBL" id="JANEYG010000006">
    <property type="protein sequence ID" value="KAJ8922520.1"/>
    <property type="molecule type" value="Genomic_DNA"/>
</dbReference>
<gene>
    <name evidence="1" type="ORF">NQ315_007550</name>
</gene>